<feature type="compositionally biased region" description="Low complexity" evidence="1">
    <location>
        <begin position="128"/>
        <end position="138"/>
    </location>
</feature>
<dbReference type="Proteomes" id="UP000186176">
    <property type="component" value="Unassembled WGS sequence"/>
</dbReference>
<name>A0A1J4MNH9_9CRYT</name>
<organism evidence="2 3">
    <name type="scientific">Cryptosporidium ubiquitum</name>
    <dbReference type="NCBI Taxonomy" id="857276"/>
    <lineage>
        <taxon>Eukaryota</taxon>
        <taxon>Sar</taxon>
        <taxon>Alveolata</taxon>
        <taxon>Apicomplexa</taxon>
        <taxon>Conoidasida</taxon>
        <taxon>Coccidia</taxon>
        <taxon>Eucoccidiorida</taxon>
        <taxon>Eimeriorina</taxon>
        <taxon>Cryptosporidiidae</taxon>
        <taxon>Cryptosporidium</taxon>
    </lineage>
</organism>
<dbReference type="EMBL" id="LRBP01000006">
    <property type="protein sequence ID" value="OII75011.1"/>
    <property type="molecule type" value="Genomic_DNA"/>
</dbReference>
<feature type="region of interest" description="Disordered" evidence="1">
    <location>
        <begin position="1"/>
        <end position="35"/>
    </location>
</feature>
<dbReference type="OrthoDB" id="343379at2759"/>
<dbReference type="RefSeq" id="XP_028876141.1">
    <property type="nucleotide sequence ID" value="XM_029020134.1"/>
</dbReference>
<dbReference type="GeneID" id="39979913"/>
<evidence type="ECO:0000313" key="2">
    <source>
        <dbReference type="EMBL" id="OII75011.1"/>
    </source>
</evidence>
<dbReference type="AlphaFoldDB" id="A0A1J4MNH9"/>
<sequence length="764" mass="84270">MWDLIKSESKHDSSSPSSKVVQDVSGPCPHTKKGGASSKAELIELCIELITNVVQSCQTPRFQAEYVLFAENGRTVKIPGIKTSTKFVIDKMIAKFCRLVIANRQVSFGLYPDQSSLPTPPTAPPQHPFQSQVQTPVYPYQPLPPQSPQPPPPPPPSQPLPPQPSRAPLPPPLTQPTYPTPTPLQTQGSSGPLLSEWNKILHSALYGSGSRYISSMPTSPFPTFKVGKDQNEKFEICVKTIKDMVGASIGTNKLFSNGNLVLRIDMISDKGIKVQESLILRTSSDKPNEIKEIIKRFCSTVYSIGEELDEELEWQKIYRNSLSSSIVQKLPKTIPIFYRVTGTDNSSLYDACIKVLETLFKSATKNNPTRGPEAQFGIVDINGKYPQLGGSVTSFSSSVSCRYPYSQADINEAISAFCRGIYYGIPTGPVKDKKDQLLKVYDLIQSATTKQNSPFGKFPHEAPKFFFSSLSAFNLDNQGNFSPETKIEICKKLLSDIWHQSSSKNPAQTFRVGPGIAGVSPNKIIKVGIHWSENIGYVTINFPYIDTIIQKPVSFDTVSTDFCRQIFQPQASPPIYPAFPSVPLPTPSPPPVPAPQFVHAPDRYSGRRPPPGFPNQIILLPVMTQHPGSTLLLKYSRGIWSQLHQHSNFGIGSASIMGLGSNRHIDFLTSNTGENLYSYCHNIFARFYNTATNYKVSGDGKKLMVEKTVNVDFGKGSDHVKTGAERNTLVFILPGQGQSQIQGQNNSLQQLIEMFCKSFINISG</sequence>
<reference evidence="2 3" key="1">
    <citation type="submission" date="2016-10" db="EMBL/GenBank/DDBJ databases">
        <title>Reductive evolution of mitochondrial metabolism and differential evolution of invasion-related proteins in Cryptosporidium.</title>
        <authorList>
            <person name="Liu S."/>
            <person name="Roellig D.M."/>
            <person name="Guo Y."/>
            <person name="Li N."/>
            <person name="Frace M.A."/>
            <person name="Tang K."/>
            <person name="Zhang L."/>
            <person name="Feng Y."/>
            <person name="Xiao L."/>
        </authorList>
    </citation>
    <scope>NUCLEOTIDE SEQUENCE [LARGE SCALE GENOMIC DNA]</scope>
    <source>
        <strain evidence="2">39726</strain>
    </source>
</reference>
<accession>A0A1J4MNH9</accession>
<feature type="compositionally biased region" description="Pro residues" evidence="1">
    <location>
        <begin position="118"/>
        <end position="127"/>
    </location>
</feature>
<protein>
    <submittedName>
        <fullName evidence="2">Uncharacterized protein</fullName>
    </submittedName>
</protein>
<comment type="caution">
    <text evidence="2">The sequence shown here is derived from an EMBL/GenBank/DDBJ whole genome shotgun (WGS) entry which is preliminary data.</text>
</comment>
<feature type="compositionally biased region" description="Pro residues" evidence="1">
    <location>
        <begin position="139"/>
        <end position="182"/>
    </location>
</feature>
<evidence type="ECO:0000313" key="3">
    <source>
        <dbReference type="Proteomes" id="UP000186176"/>
    </source>
</evidence>
<dbReference type="SUPFAM" id="SSF81995">
    <property type="entry name" value="beta-sandwich domain of Sec23/24"/>
    <property type="match status" value="1"/>
</dbReference>
<feature type="region of interest" description="Disordered" evidence="1">
    <location>
        <begin position="116"/>
        <end position="191"/>
    </location>
</feature>
<dbReference type="VEuPathDB" id="CryptoDB:cubi_03121"/>
<feature type="compositionally biased region" description="Low complexity" evidence="1">
    <location>
        <begin position="14"/>
        <end position="25"/>
    </location>
</feature>
<keyword evidence="3" id="KW-1185">Reference proteome</keyword>
<feature type="compositionally biased region" description="Basic and acidic residues" evidence="1">
    <location>
        <begin position="1"/>
        <end position="13"/>
    </location>
</feature>
<evidence type="ECO:0000256" key="1">
    <source>
        <dbReference type="SAM" id="MobiDB-lite"/>
    </source>
</evidence>
<gene>
    <name evidence="2" type="ORF">cubi_03121</name>
</gene>
<proteinExistence type="predicted"/>